<dbReference type="Gene3D" id="3.40.50.300">
    <property type="entry name" value="P-loop containing nucleotide triphosphate hydrolases"/>
    <property type="match status" value="1"/>
</dbReference>
<feature type="coiled-coil region" evidence="1">
    <location>
        <begin position="505"/>
        <end position="532"/>
    </location>
</feature>
<dbReference type="SUPFAM" id="SSF52540">
    <property type="entry name" value="P-loop containing nucleoside triphosphate hydrolases"/>
    <property type="match status" value="1"/>
</dbReference>
<dbReference type="Pfam" id="PF00071">
    <property type="entry name" value="Ras"/>
    <property type="match status" value="1"/>
</dbReference>
<dbReference type="InterPro" id="IPR035899">
    <property type="entry name" value="DBL_dom_sf"/>
</dbReference>
<dbReference type="PANTHER" id="PTHR12673">
    <property type="entry name" value="FACIOGENITAL DYSPLASIA PROTEIN"/>
    <property type="match status" value="1"/>
</dbReference>
<feature type="domain" description="DH" evidence="4">
    <location>
        <begin position="605"/>
        <end position="776"/>
    </location>
</feature>
<dbReference type="AlphaFoldDB" id="A0A2P6NGW5"/>
<dbReference type="SUPFAM" id="SSF48065">
    <property type="entry name" value="DBL homology domain (DH-domain)"/>
    <property type="match status" value="1"/>
</dbReference>
<dbReference type="GO" id="GO:0005737">
    <property type="term" value="C:cytoplasm"/>
    <property type="evidence" value="ECO:0007669"/>
    <property type="project" value="TreeGrafter"/>
</dbReference>
<evidence type="ECO:0000313" key="5">
    <source>
        <dbReference type="EMBL" id="PRP83200.1"/>
    </source>
</evidence>
<feature type="region of interest" description="Disordered" evidence="2">
    <location>
        <begin position="848"/>
        <end position="867"/>
    </location>
</feature>
<feature type="domain" description="PH" evidence="3">
    <location>
        <begin position="797"/>
        <end position="924"/>
    </location>
</feature>
<feature type="compositionally biased region" description="Low complexity" evidence="2">
    <location>
        <begin position="453"/>
        <end position="466"/>
    </location>
</feature>
<dbReference type="SMART" id="SM00325">
    <property type="entry name" value="RhoGEF"/>
    <property type="match status" value="1"/>
</dbReference>
<name>A0A2P6NGW5_9EUKA</name>
<dbReference type="InterPro" id="IPR027417">
    <property type="entry name" value="P-loop_NTPase"/>
</dbReference>
<dbReference type="InterPro" id="IPR001849">
    <property type="entry name" value="PH_domain"/>
</dbReference>
<feature type="region of interest" description="Disordered" evidence="2">
    <location>
        <begin position="438"/>
        <end position="481"/>
    </location>
</feature>
<organism evidence="5 6">
    <name type="scientific">Planoprotostelium fungivorum</name>
    <dbReference type="NCBI Taxonomy" id="1890364"/>
    <lineage>
        <taxon>Eukaryota</taxon>
        <taxon>Amoebozoa</taxon>
        <taxon>Evosea</taxon>
        <taxon>Variosea</taxon>
        <taxon>Cavosteliida</taxon>
        <taxon>Cavosteliaceae</taxon>
        <taxon>Planoprotostelium</taxon>
    </lineage>
</organism>
<reference evidence="5 6" key="1">
    <citation type="journal article" date="2018" name="Genome Biol. Evol.">
        <title>Multiple Roots of Fruiting Body Formation in Amoebozoa.</title>
        <authorList>
            <person name="Hillmann F."/>
            <person name="Forbes G."/>
            <person name="Novohradska S."/>
            <person name="Ferling I."/>
            <person name="Riege K."/>
            <person name="Groth M."/>
            <person name="Westermann M."/>
            <person name="Marz M."/>
            <person name="Spaller T."/>
            <person name="Winckler T."/>
            <person name="Schaap P."/>
            <person name="Glockner G."/>
        </authorList>
    </citation>
    <scope>NUCLEOTIDE SEQUENCE [LARGE SCALE GENOMIC DNA]</scope>
    <source>
        <strain evidence="5 6">Jena</strain>
    </source>
</reference>
<dbReference type="GO" id="GO:0005085">
    <property type="term" value="F:guanyl-nucleotide exchange factor activity"/>
    <property type="evidence" value="ECO:0007669"/>
    <property type="project" value="InterPro"/>
</dbReference>
<evidence type="ECO:0000256" key="1">
    <source>
        <dbReference type="SAM" id="Coils"/>
    </source>
</evidence>
<feature type="compositionally biased region" description="Polar residues" evidence="2">
    <location>
        <begin position="851"/>
        <end position="867"/>
    </location>
</feature>
<dbReference type="InterPro" id="IPR000219">
    <property type="entry name" value="DH_dom"/>
</dbReference>
<sequence>MRSPAVPPRGQHISSRGSSLVLLVSAFVQLETGFLNFSSPNILNRVALSVYIWAPIPSVSQPPVQTMASAAISIEGHHSLRSSKESSSSNGSPKKGGGLKRQLGKAMDKIAKSLSVSAKSIDLPDRGNQVNVCLVGLTCGKTTLTARLKQAKGGGYIVADETHNSTVLSTFHHTIHGRKIEFSVLELPGSDFEFVDSEHAAEVWKWADVIALCFSVTEATTFLSLPIIQNNISSILGDFHHAIVVGLQGDDVAADFVSLNRSADEQGGRTVTKEMGKEYARENDLSYIEVSAQTGHHIPELLESIWDIFSTSEAPADLQDRSWTMSPTKWSPRSQKVYDFTSPLADAEMMDEPIVSRPRALIVTDHPYRLSDEDKLIEELEERIEILKNMIHRLSQSPEKFTSLGKTMSQCLSEKILLEDQLRVMRIKSPRKSSISTIKLNGSWSHPEPGTDSSGSSPNRSPRGSPKFGRSRRVSKGGSFDLSMPRNLVPLMVRMQLTDDPCATLEDLDRQLREAKESLHKEERRANFLRANGETGHYEEFTKSLLTRQESIRKLQIRLREKFDEDFDAKKWPEEEIHRIIVCQSIIRGRSARRKAQIRAKMHAKRGHIFRELVETEKAYVSSMQQIIHKYVLPLRKSGNDENPVVSRDDQKFIFADIEIIHAWHLRLLRDMQERIQTQQSNTLSVYTAFTNNLDTAMQKIREYLSSTDYLQWLMEQQCNTDHLESLLITPVQRVPRYVLLFTDLKNSTWPTHRDYQGIEQLISVFASAASNINEKKRDSEHARRVFDISSSLLGDRKVLSGMIAPHRRYVCDSEVRGVAPDGRTRGRRLFLFNDLLLIAKDKQRRRGDSFINTGSSPGTSPTLGDSNYEYEQNLSLSGMMVLDHEEGADNLFEIVAADSCVLLSAESKQVKTMWIEQLNSFIKKQDTLSHFQAEQNDKAAQARADKVKDMIRDRYNRGKLKPTECKSDKIVGLRSFAREKSVIDRSRSLDGAFQRKLNYKRLKVSVDLSADKEYEPIERSFVVRSSVQIWFYDTSVASELYGHYQWEEYVAASQQ</sequence>
<feature type="coiled-coil region" evidence="1">
    <location>
        <begin position="370"/>
        <end position="397"/>
    </location>
</feature>
<feature type="region of interest" description="Disordered" evidence="2">
    <location>
        <begin position="78"/>
        <end position="102"/>
    </location>
</feature>
<gene>
    <name evidence="5" type="ORF">PROFUN_09364</name>
</gene>
<dbReference type="InterPro" id="IPR011993">
    <property type="entry name" value="PH-like_dom_sf"/>
</dbReference>
<evidence type="ECO:0000256" key="2">
    <source>
        <dbReference type="SAM" id="MobiDB-lite"/>
    </source>
</evidence>
<dbReference type="PROSITE" id="PS51419">
    <property type="entry name" value="RAB"/>
    <property type="match status" value="1"/>
</dbReference>
<dbReference type="InterPro" id="IPR055251">
    <property type="entry name" value="SOS1_NGEF_PH"/>
</dbReference>
<dbReference type="Gene3D" id="1.20.900.10">
    <property type="entry name" value="Dbl homology (DH) domain"/>
    <property type="match status" value="1"/>
</dbReference>
<dbReference type="SMART" id="SM00233">
    <property type="entry name" value="PH"/>
    <property type="match status" value="1"/>
</dbReference>
<accession>A0A2P6NGW5</accession>
<evidence type="ECO:0000313" key="6">
    <source>
        <dbReference type="Proteomes" id="UP000241769"/>
    </source>
</evidence>
<evidence type="ECO:0008006" key="7">
    <source>
        <dbReference type="Google" id="ProtNLM"/>
    </source>
</evidence>
<dbReference type="Pfam" id="PF22697">
    <property type="entry name" value="SOS1_NGEF_PH"/>
    <property type="match status" value="1"/>
</dbReference>
<evidence type="ECO:0000259" key="4">
    <source>
        <dbReference type="PROSITE" id="PS50010"/>
    </source>
</evidence>
<dbReference type="GO" id="GO:0003924">
    <property type="term" value="F:GTPase activity"/>
    <property type="evidence" value="ECO:0007669"/>
    <property type="project" value="InterPro"/>
</dbReference>
<dbReference type="PROSITE" id="PS50010">
    <property type="entry name" value="DH_2"/>
    <property type="match status" value="1"/>
</dbReference>
<keyword evidence="6" id="KW-1185">Reference proteome</keyword>
<dbReference type="InParanoid" id="A0A2P6NGW5"/>
<proteinExistence type="predicted"/>
<dbReference type="PROSITE" id="PS50003">
    <property type="entry name" value="PH_DOMAIN"/>
    <property type="match status" value="1"/>
</dbReference>
<dbReference type="EMBL" id="MDYQ01000087">
    <property type="protein sequence ID" value="PRP83200.1"/>
    <property type="molecule type" value="Genomic_DNA"/>
</dbReference>
<dbReference type="Proteomes" id="UP000241769">
    <property type="component" value="Unassembled WGS sequence"/>
</dbReference>
<keyword evidence="1" id="KW-0175">Coiled coil</keyword>
<dbReference type="OrthoDB" id="10256089at2759"/>
<dbReference type="InterPro" id="IPR051092">
    <property type="entry name" value="FYVE_RhoGEF_PH"/>
</dbReference>
<comment type="caution">
    <text evidence="5">The sequence shown here is derived from an EMBL/GenBank/DDBJ whole genome shotgun (WGS) entry which is preliminary data.</text>
</comment>
<dbReference type="SUPFAM" id="SSF50729">
    <property type="entry name" value="PH domain-like"/>
    <property type="match status" value="1"/>
</dbReference>
<dbReference type="GO" id="GO:0005525">
    <property type="term" value="F:GTP binding"/>
    <property type="evidence" value="ECO:0007669"/>
    <property type="project" value="InterPro"/>
</dbReference>
<dbReference type="Pfam" id="PF00621">
    <property type="entry name" value="RhoGEF"/>
    <property type="match status" value="1"/>
</dbReference>
<dbReference type="Gene3D" id="2.30.29.30">
    <property type="entry name" value="Pleckstrin-homology domain (PH domain)/Phosphotyrosine-binding domain (PTB)"/>
    <property type="match status" value="1"/>
</dbReference>
<dbReference type="InterPro" id="IPR001806">
    <property type="entry name" value="Small_GTPase"/>
</dbReference>
<dbReference type="CDD" id="cd00160">
    <property type="entry name" value="RhoGEF"/>
    <property type="match status" value="1"/>
</dbReference>
<dbReference type="PANTHER" id="PTHR12673:SF159">
    <property type="entry name" value="LD03170P"/>
    <property type="match status" value="1"/>
</dbReference>
<evidence type="ECO:0000259" key="3">
    <source>
        <dbReference type="PROSITE" id="PS50003"/>
    </source>
</evidence>
<protein>
    <recommendedName>
        <fullName evidence="7">DH domain-containing protein</fullName>
    </recommendedName>
</protein>